<sequence length="489" mass="54670">MKKNTVYTLGSLVILLICAFCFVVLPAVEGRTSRQQGGDTPVFGKYDGKEIKYEQGTEFANFVSQYGQMYQMYGQQLDQTTYYQIFNQAFKSTVMNYAYSDAVKKSGYEAPNSAVTREILPYFQDEKGNYSSKLYKQASESVKQELHDSAKASIIASRFANDNFASDNEKVGLTPLYGLKNTEAEKKFIADMNKEQRGFKMAAFSKSDYPLDEKLKFANQNAALFNKYDMSVITVEEKSKAESIAKRISNNEITFEDAVSEYSDKSYSSSDGKITNSYQYQISNILANKDDLASITGLSSGATSDIIQTNSGYSIFKMDGSVTKPDFTTEDLQRAVSTYISAYEMTLIEDYFTAKANDFIKEAKASDFDAAAAKLNVKTNEIAKFPLNYGNVSVLNTLDTSADGMSNAEHNENFLKTAFSLKLNELSEPLVLNNNVIVLQYTTEGTSDDEDVNVNTLVTYDQSSATSIIMKSDKLEDNFLTVYFDNYMR</sequence>
<evidence type="ECO:0000313" key="3">
    <source>
        <dbReference type="EMBL" id="SEQ66749.1"/>
    </source>
</evidence>
<evidence type="ECO:0000259" key="2">
    <source>
        <dbReference type="Pfam" id="PF00639"/>
    </source>
</evidence>
<reference evidence="3 4" key="1">
    <citation type="submission" date="2016-10" db="EMBL/GenBank/DDBJ databases">
        <authorList>
            <person name="de Groot N.N."/>
        </authorList>
    </citation>
    <scope>NUCLEOTIDE SEQUENCE [LARGE SCALE GENOMIC DNA]</scope>
    <source>
        <strain evidence="3 4">B25</strain>
    </source>
</reference>
<gene>
    <name evidence="3" type="ORF">SAMN04487977_10812</name>
</gene>
<dbReference type="RefSeq" id="WP_074644586.1">
    <property type="nucleotide sequence ID" value="NZ_FOFU01000008.1"/>
</dbReference>
<keyword evidence="4" id="KW-1185">Reference proteome</keyword>
<dbReference type="GO" id="GO:0003755">
    <property type="term" value="F:peptidyl-prolyl cis-trans isomerase activity"/>
    <property type="evidence" value="ECO:0007669"/>
    <property type="project" value="InterPro"/>
</dbReference>
<keyword evidence="1" id="KW-0472">Membrane</keyword>
<dbReference type="STRING" id="163.SAMN04487775_10392"/>
<dbReference type="OrthoDB" id="362685at2"/>
<keyword evidence="1" id="KW-0812">Transmembrane</keyword>
<dbReference type="InterPro" id="IPR000297">
    <property type="entry name" value="PPIase_PpiC"/>
</dbReference>
<organism evidence="3 4">
    <name type="scientific">Treponema bryantii</name>
    <dbReference type="NCBI Taxonomy" id="163"/>
    <lineage>
        <taxon>Bacteria</taxon>
        <taxon>Pseudomonadati</taxon>
        <taxon>Spirochaetota</taxon>
        <taxon>Spirochaetia</taxon>
        <taxon>Spirochaetales</taxon>
        <taxon>Treponemataceae</taxon>
        <taxon>Treponema</taxon>
    </lineage>
</organism>
<dbReference type="Proteomes" id="UP000182360">
    <property type="component" value="Unassembled WGS sequence"/>
</dbReference>
<proteinExistence type="predicted"/>
<dbReference type="Pfam" id="PF00639">
    <property type="entry name" value="Rotamase"/>
    <property type="match status" value="1"/>
</dbReference>
<dbReference type="SUPFAM" id="SSF54534">
    <property type="entry name" value="FKBP-like"/>
    <property type="match status" value="1"/>
</dbReference>
<name>A0A1H9HWN3_9SPIR</name>
<dbReference type="EMBL" id="FOFU01000008">
    <property type="protein sequence ID" value="SEQ66749.1"/>
    <property type="molecule type" value="Genomic_DNA"/>
</dbReference>
<feature type="domain" description="PpiC" evidence="2">
    <location>
        <begin position="238"/>
        <end position="319"/>
    </location>
</feature>
<keyword evidence="1" id="KW-1133">Transmembrane helix</keyword>
<accession>A0A1H9HWN3</accession>
<protein>
    <submittedName>
        <fullName evidence="3">PPIC-type PPIASE domain-containing protein</fullName>
    </submittedName>
</protein>
<dbReference type="Pfam" id="PF13623">
    <property type="entry name" value="SurA_N_2"/>
    <property type="match status" value="1"/>
</dbReference>
<dbReference type="Gene3D" id="3.10.50.40">
    <property type="match status" value="1"/>
</dbReference>
<feature type="transmembrane region" description="Helical" evidence="1">
    <location>
        <begin position="6"/>
        <end position="28"/>
    </location>
</feature>
<evidence type="ECO:0000256" key="1">
    <source>
        <dbReference type="SAM" id="Phobius"/>
    </source>
</evidence>
<evidence type="ECO:0000313" key="4">
    <source>
        <dbReference type="Proteomes" id="UP000182360"/>
    </source>
</evidence>
<dbReference type="AlphaFoldDB" id="A0A1H9HWN3"/>
<dbReference type="InterPro" id="IPR046357">
    <property type="entry name" value="PPIase_dom_sf"/>
</dbReference>